<accession>A0A815JD31</accession>
<dbReference type="EMBL" id="CAJOBC010080444">
    <property type="protein sequence ID" value="CAF4272676.1"/>
    <property type="molecule type" value="Genomic_DNA"/>
</dbReference>
<dbReference type="OrthoDB" id="411871at2759"/>
<dbReference type="Gene3D" id="3.60.10.10">
    <property type="entry name" value="Endonuclease/exonuclease/phosphatase"/>
    <property type="match status" value="1"/>
</dbReference>
<protein>
    <recommendedName>
        <fullName evidence="1">Endonuclease/exonuclease/phosphatase domain-containing protein</fullName>
    </recommendedName>
</protein>
<evidence type="ECO:0000313" key="2">
    <source>
        <dbReference type="EMBL" id="CAF1379218.1"/>
    </source>
</evidence>
<dbReference type="InterPro" id="IPR005135">
    <property type="entry name" value="Endo/exonuclease/phosphatase"/>
</dbReference>
<dbReference type="InterPro" id="IPR036691">
    <property type="entry name" value="Endo/exonu/phosph_ase_sf"/>
</dbReference>
<dbReference type="GO" id="GO:0003824">
    <property type="term" value="F:catalytic activity"/>
    <property type="evidence" value="ECO:0007669"/>
    <property type="project" value="InterPro"/>
</dbReference>
<dbReference type="Proteomes" id="UP000681722">
    <property type="component" value="Unassembled WGS sequence"/>
</dbReference>
<dbReference type="SUPFAM" id="SSF56219">
    <property type="entry name" value="DNase I-like"/>
    <property type="match status" value="1"/>
</dbReference>
<dbReference type="Proteomes" id="UP000663829">
    <property type="component" value="Unassembled WGS sequence"/>
</dbReference>
<keyword evidence="4" id="KW-1185">Reference proteome</keyword>
<name>A0A815JD31_9BILA</name>
<feature type="domain" description="Endonuclease/exonuclease/phosphatase" evidence="1">
    <location>
        <begin position="185"/>
        <end position="276"/>
    </location>
</feature>
<evidence type="ECO:0000313" key="3">
    <source>
        <dbReference type="EMBL" id="CAF4272676.1"/>
    </source>
</evidence>
<comment type="caution">
    <text evidence="2">The sequence shown here is derived from an EMBL/GenBank/DDBJ whole genome shotgun (WGS) entry which is preliminary data.</text>
</comment>
<sequence>MQYSADLCGSTLQFFKIYRRLSPSKAHFIVPISQTYVDVQCKYSLKKDQFSFVTHRGNMARSCKLLSNIEFLRKGSIIIHENENILGELMLPYDIYPNSSYDFVLGADPDVTYEEEVIMKQDCRVNKSSTDSYTSYPNRRTIYQINGKIRNFKTNEINVQYITGGDIGNNYGVKILKPETGAFNSSRMHLKYVIPGDVNERHTYWGDKLSNIIGKCLYEKIIEHDLYLADIFGVSTYHDENGCSSVIDLTLHTDDINKYSPTWSIIPQIDKIDHELIEVNLHDL</sequence>
<gene>
    <name evidence="2" type="ORF">GPM918_LOCUS32247</name>
    <name evidence="3" type="ORF">SRO942_LOCUS32912</name>
</gene>
<dbReference type="EMBL" id="CAJNOQ010016351">
    <property type="protein sequence ID" value="CAF1379218.1"/>
    <property type="molecule type" value="Genomic_DNA"/>
</dbReference>
<reference evidence="2" key="1">
    <citation type="submission" date="2021-02" db="EMBL/GenBank/DDBJ databases">
        <authorList>
            <person name="Nowell W R."/>
        </authorList>
    </citation>
    <scope>NUCLEOTIDE SEQUENCE</scope>
</reference>
<organism evidence="2 4">
    <name type="scientific">Didymodactylos carnosus</name>
    <dbReference type="NCBI Taxonomy" id="1234261"/>
    <lineage>
        <taxon>Eukaryota</taxon>
        <taxon>Metazoa</taxon>
        <taxon>Spiralia</taxon>
        <taxon>Gnathifera</taxon>
        <taxon>Rotifera</taxon>
        <taxon>Eurotatoria</taxon>
        <taxon>Bdelloidea</taxon>
        <taxon>Philodinida</taxon>
        <taxon>Philodinidae</taxon>
        <taxon>Didymodactylos</taxon>
    </lineage>
</organism>
<evidence type="ECO:0000313" key="4">
    <source>
        <dbReference type="Proteomes" id="UP000663829"/>
    </source>
</evidence>
<proteinExistence type="predicted"/>
<evidence type="ECO:0000259" key="1">
    <source>
        <dbReference type="Pfam" id="PF14529"/>
    </source>
</evidence>
<dbReference type="Pfam" id="PF14529">
    <property type="entry name" value="Exo_endo_phos_2"/>
    <property type="match status" value="1"/>
</dbReference>
<dbReference type="AlphaFoldDB" id="A0A815JD31"/>